<feature type="transmembrane region" description="Helical" evidence="1">
    <location>
        <begin position="164"/>
        <end position="184"/>
    </location>
</feature>
<comment type="caution">
    <text evidence="3">The sequence shown here is derived from an EMBL/GenBank/DDBJ whole genome shotgun (WGS) entry which is preliminary data.</text>
</comment>
<organism evidence="3 4">
    <name type="scientific">Caballeronia terrestris</name>
    <dbReference type="NCBI Taxonomy" id="1226301"/>
    <lineage>
        <taxon>Bacteria</taxon>
        <taxon>Pseudomonadati</taxon>
        <taxon>Pseudomonadota</taxon>
        <taxon>Betaproteobacteria</taxon>
        <taxon>Burkholderiales</taxon>
        <taxon>Burkholderiaceae</taxon>
        <taxon>Caballeronia</taxon>
    </lineage>
</organism>
<sequence length="293" mass="32722">MIARWVIVIALMALVPHAFAQQSAVATTEQPRSFGYVLGDVMTQRILLRASGHPFEPSVLPSLERTGAWLTRRAAAVETDATGNRWLVLQYQVINAPQSLTAIALPALTLANSVPGGAALTVAAWPVSVAPLTPRSAFAQGALQSLQPDRQPALLPMAPLQRRLSVSLAALAFVAFAWLGWWLWRNHRDACQMPFARAWHALKRFDPAQVDHDSDAWRHVHRALNDAAGQALHSGKLDALFVRAPYLKPMRVQLEHFYAHSGERFFALAPAQEPYRLLDLCRDLRRLERHHRR</sequence>
<accession>A0A158JLX0</accession>
<keyword evidence="1" id="KW-1133">Transmembrane helix</keyword>
<dbReference type="Proteomes" id="UP000054925">
    <property type="component" value="Unassembled WGS sequence"/>
</dbReference>
<feature type="chain" id="PRO_5011113689" description="MxaA protein" evidence="2">
    <location>
        <begin position="21"/>
        <end position="293"/>
    </location>
</feature>
<evidence type="ECO:0000256" key="1">
    <source>
        <dbReference type="SAM" id="Phobius"/>
    </source>
</evidence>
<evidence type="ECO:0000313" key="4">
    <source>
        <dbReference type="Proteomes" id="UP000054925"/>
    </source>
</evidence>
<evidence type="ECO:0000313" key="3">
    <source>
        <dbReference type="EMBL" id="SAL69748.1"/>
    </source>
</evidence>
<evidence type="ECO:0008006" key="5">
    <source>
        <dbReference type="Google" id="ProtNLM"/>
    </source>
</evidence>
<keyword evidence="4" id="KW-1185">Reference proteome</keyword>
<name>A0A158JLX0_9BURK</name>
<proteinExistence type="predicted"/>
<protein>
    <recommendedName>
        <fullName evidence="5">MxaA protein</fullName>
    </recommendedName>
</protein>
<dbReference type="OrthoDB" id="8535306at2"/>
<evidence type="ECO:0000256" key="2">
    <source>
        <dbReference type="SAM" id="SignalP"/>
    </source>
</evidence>
<reference evidence="3" key="1">
    <citation type="submission" date="2016-01" db="EMBL/GenBank/DDBJ databases">
        <authorList>
            <person name="Peeters C."/>
        </authorList>
    </citation>
    <scope>NUCLEOTIDE SEQUENCE [LARGE SCALE GENOMIC DNA]</scope>
    <source>
        <strain evidence="3">LMG 22937</strain>
    </source>
</reference>
<dbReference type="EMBL" id="FCOL02000023">
    <property type="protein sequence ID" value="SAL69748.1"/>
    <property type="molecule type" value="Genomic_DNA"/>
</dbReference>
<dbReference type="AlphaFoldDB" id="A0A158JLX0"/>
<keyword evidence="1" id="KW-0472">Membrane</keyword>
<feature type="signal peptide" evidence="2">
    <location>
        <begin position="1"/>
        <end position="20"/>
    </location>
</feature>
<keyword evidence="1" id="KW-0812">Transmembrane</keyword>
<gene>
    <name evidence="3" type="ORF">AWB67_03988</name>
</gene>
<dbReference type="RefSeq" id="WP_087657916.1">
    <property type="nucleotide sequence ID" value="NZ_FCOL02000023.1"/>
</dbReference>
<keyword evidence="2" id="KW-0732">Signal</keyword>